<evidence type="ECO:0000256" key="7">
    <source>
        <dbReference type="HAMAP-Rule" id="MF_02065"/>
    </source>
</evidence>
<evidence type="ECO:0000256" key="4">
    <source>
        <dbReference type="ARBA" id="ARBA00023136"/>
    </source>
</evidence>
<keyword evidence="4 7" id="KW-0472">Membrane</keyword>
<evidence type="ECO:0000256" key="1">
    <source>
        <dbReference type="ARBA" id="ARBA00022475"/>
    </source>
</evidence>
<reference evidence="10" key="1">
    <citation type="submission" date="2023-07" db="EMBL/GenBank/DDBJ databases">
        <title>Bifidobacterium aquikefiriaerophilum sp. nov. and Bifidobacterium eccum sp. nov., isolated from water kefir.</title>
        <authorList>
            <person name="Breselge S."/>
            <person name="Bellassi P."/>
            <person name="Barcenilla C."/>
            <person name="Alvarez-Ordonez A."/>
            <person name="Morelli L."/>
            <person name="Cotter P.D."/>
        </authorList>
    </citation>
    <scope>NUCLEOTIDE SEQUENCE</scope>
    <source>
        <strain evidence="11">WK012_4_13</strain>
        <strain evidence="10">WK013_4_14</strain>
        <strain evidence="9">WK048_4_13</strain>
    </source>
</reference>
<sequence>MNHRLEDFFSDGDDPDRDSTPKHGDDSSEGTMNAQNDEHVDESDAFENSLFIAEPPRPPKSRKDMRRKRSRVKQRRLISVILAISIVIIIAAAAIFVTIKVRSLAPQIENSREYAADYPGPGRVVVDFTVDEGESADSVAAGLVKAGIIKSKAAFTQAISATGEQSAIYPGTFTLKLRMKASDVVTILTDQSKAGGFLEVKAGDKASDIFKKAANMSGLSLKNFTALITDKGAGILPAEADGSFEGWLQPGSYNVKNAGSAKEIVTNLVQKRIEHLDELGVPTGSKREDILKIASIAEAEVNQEQYYGKVARVIDNRLAQGTPLGMDSTIAYGEGVSASELTTKMLEDSSNAYNSRIHKGLPPTPISIPGDSAIKAALSPDAGNWIYFVTVNLDTGETKFTNDADQFQEYVKEYKAWEAKNG</sequence>
<feature type="site" description="Important for catalytic activity" evidence="7">
    <location>
        <position position="300"/>
    </location>
</feature>
<keyword evidence="6 7" id="KW-0961">Cell wall biogenesis/degradation</keyword>
<comment type="catalytic activity">
    <reaction evidence="7">
        <text>a peptidoglycan chain = a peptidoglycan chain with N-acetyl-1,6-anhydromuramyl-[peptide] at the reducing end + a peptidoglycan chain with N-acetylglucosamine at the non-reducing end.</text>
        <dbReference type="EC" id="4.2.2.29"/>
    </reaction>
</comment>
<dbReference type="GO" id="GO:0005886">
    <property type="term" value="C:plasma membrane"/>
    <property type="evidence" value="ECO:0007669"/>
    <property type="project" value="UniProtKB-SubCell"/>
</dbReference>
<dbReference type="HAMAP" id="MF_02065">
    <property type="entry name" value="MltG"/>
    <property type="match status" value="1"/>
</dbReference>
<dbReference type="NCBIfam" id="TIGR00247">
    <property type="entry name" value="endolytic transglycosylase MltG"/>
    <property type="match status" value="1"/>
</dbReference>
<evidence type="ECO:0000256" key="8">
    <source>
        <dbReference type="SAM" id="MobiDB-lite"/>
    </source>
</evidence>
<dbReference type="RefSeq" id="WP_369342024.1">
    <property type="nucleotide sequence ID" value="NZ_CP129675.1"/>
</dbReference>
<protein>
    <recommendedName>
        <fullName evidence="7">Endolytic murein transglycosylase</fullName>
        <ecNumber evidence="7">4.2.2.29</ecNumber>
    </recommendedName>
    <alternativeName>
        <fullName evidence="7">Peptidoglycan lytic transglycosylase</fullName>
    </alternativeName>
    <alternativeName>
        <fullName evidence="7">Peptidoglycan polymerization terminase</fullName>
    </alternativeName>
</protein>
<dbReference type="AlphaFoldDB" id="A0AB39UGQ9"/>
<dbReference type="InterPro" id="IPR003770">
    <property type="entry name" value="MLTG-like"/>
</dbReference>
<comment type="subcellular location">
    <subcellularLocation>
        <location evidence="7">Cell membrane</location>
        <topology evidence="7">Single-pass membrane protein</topology>
    </subcellularLocation>
</comment>
<feature type="compositionally biased region" description="Basic and acidic residues" evidence="8">
    <location>
        <begin position="17"/>
        <end position="26"/>
    </location>
</feature>
<dbReference type="KEGG" id="bfk:QN062_02415"/>
<dbReference type="EMBL" id="CP129675">
    <property type="protein sequence ID" value="XDS47309.1"/>
    <property type="molecule type" value="Genomic_DNA"/>
</dbReference>
<comment type="similarity">
    <text evidence="7">Belongs to the transglycosylase MltG family.</text>
</comment>
<comment type="function">
    <text evidence="7">Functions as a peptidoglycan terminase that cleaves nascent peptidoglycan strands endolytically to terminate their elongation.</text>
</comment>
<dbReference type="EC" id="4.2.2.29" evidence="7"/>
<evidence type="ECO:0000256" key="6">
    <source>
        <dbReference type="ARBA" id="ARBA00023316"/>
    </source>
</evidence>
<dbReference type="PANTHER" id="PTHR30518">
    <property type="entry name" value="ENDOLYTIC MUREIN TRANSGLYCOSYLASE"/>
    <property type="match status" value="1"/>
</dbReference>
<keyword evidence="2 7" id="KW-0812">Transmembrane</keyword>
<accession>A0AB39UGQ9</accession>
<evidence type="ECO:0000256" key="2">
    <source>
        <dbReference type="ARBA" id="ARBA00022692"/>
    </source>
</evidence>
<evidence type="ECO:0000256" key="5">
    <source>
        <dbReference type="ARBA" id="ARBA00023239"/>
    </source>
</evidence>
<evidence type="ECO:0000313" key="10">
    <source>
        <dbReference type="EMBL" id="XDS47982.1"/>
    </source>
</evidence>
<dbReference type="EMBL" id="CP129682">
    <property type="protein sequence ID" value="XDS47982.1"/>
    <property type="molecule type" value="Genomic_DNA"/>
</dbReference>
<keyword evidence="1 7" id="KW-1003">Cell membrane</keyword>
<gene>
    <name evidence="7 10" type="primary">mltG</name>
    <name evidence="11" type="ORF">QN062_02415</name>
    <name evidence="10" type="ORF">QN216_06415</name>
    <name evidence="9" type="ORF">QN217_04030</name>
</gene>
<proteinExistence type="inferred from homology"/>
<organism evidence="10">
    <name type="scientific">Bifidobacterium fermentum</name>
    <dbReference type="NCBI Taxonomy" id="3059035"/>
    <lineage>
        <taxon>Bacteria</taxon>
        <taxon>Bacillati</taxon>
        <taxon>Actinomycetota</taxon>
        <taxon>Actinomycetes</taxon>
        <taxon>Bifidobacteriales</taxon>
        <taxon>Bifidobacteriaceae</taxon>
        <taxon>Bifidobacterium</taxon>
    </lineage>
</organism>
<keyword evidence="5 7" id="KW-0456">Lyase</keyword>
<feature type="compositionally biased region" description="Basic residues" evidence="8">
    <location>
        <begin position="59"/>
        <end position="69"/>
    </location>
</feature>
<dbReference type="PANTHER" id="PTHR30518:SF2">
    <property type="entry name" value="ENDOLYTIC MUREIN TRANSGLYCOSYLASE"/>
    <property type="match status" value="1"/>
</dbReference>
<evidence type="ECO:0000313" key="9">
    <source>
        <dbReference type="EMBL" id="XDS47309.1"/>
    </source>
</evidence>
<dbReference type="GO" id="GO:0008932">
    <property type="term" value="F:lytic endotransglycosylase activity"/>
    <property type="evidence" value="ECO:0007669"/>
    <property type="project" value="UniProtKB-UniRule"/>
</dbReference>
<feature type="transmembrane region" description="Helical" evidence="7">
    <location>
        <begin position="77"/>
        <end position="99"/>
    </location>
</feature>
<dbReference type="Pfam" id="PF02618">
    <property type="entry name" value="YceG"/>
    <property type="match status" value="1"/>
</dbReference>
<dbReference type="GO" id="GO:0009252">
    <property type="term" value="P:peptidoglycan biosynthetic process"/>
    <property type="evidence" value="ECO:0007669"/>
    <property type="project" value="UniProtKB-UniRule"/>
</dbReference>
<evidence type="ECO:0000313" key="11">
    <source>
        <dbReference type="EMBL" id="XDS51060.1"/>
    </source>
</evidence>
<dbReference type="Gene3D" id="3.30.1490.480">
    <property type="entry name" value="Endolytic murein transglycosylase"/>
    <property type="match status" value="1"/>
</dbReference>
<name>A0AB39UGQ9_9BIFI</name>
<evidence type="ECO:0000256" key="3">
    <source>
        <dbReference type="ARBA" id="ARBA00022989"/>
    </source>
</evidence>
<feature type="region of interest" description="Disordered" evidence="8">
    <location>
        <begin position="1"/>
        <end position="69"/>
    </location>
</feature>
<dbReference type="GO" id="GO:0071555">
    <property type="term" value="P:cell wall organization"/>
    <property type="evidence" value="ECO:0007669"/>
    <property type="project" value="UniProtKB-KW"/>
</dbReference>
<keyword evidence="3 7" id="KW-1133">Transmembrane helix</keyword>
<dbReference type="EMBL" id="CP129683">
    <property type="protein sequence ID" value="XDS51060.1"/>
    <property type="molecule type" value="Genomic_DNA"/>
</dbReference>